<dbReference type="InterPro" id="IPR023347">
    <property type="entry name" value="Lysozyme_dom_sf"/>
</dbReference>
<evidence type="ECO:0000256" key="1">
    <source>
        <dbReference type="ARBA" id="ARBA00007074"/>
    </source>
</evidence>
<comment type="similarity">
    <text evidence="8">Belongs to the glycosyl hydrolase 24 family.</text>
</comment>
<keyword evidence="8" id="KW-0326">Glycosidase</keyword>
<keyword evidence="4" id="KW-0645">Protease</keyword>
<organism evidence="10 11">
    <name type="scientific">Clostridium baratii</name>
    <dbReference type="NCBI Taxonomy" id="1561"/>
    <lineage>
        <taxon>Bacteria</taxon>
        <taxon>Bacillati</taxon>
        <taxon>Bacillota</taxon>
        <taxon>Clostridia</taxon>
        <taxon>Eubacteriales</taxon>
        <taxon>Clostridiaceae</taxon>
        <taxon>Clostridium</taxon>
    </lineage>
</organism>
<evidence type="ECO:0000256" key="4">
    <source>
        <dbReference type="ARBA" id="ARBA00022670"/>
    </source>
</evidence>
<feature type="domain" description="NlpC/P60" evidence="9">
    <location>
        <begin position="638"/>
        <end position="761"/>
    </location>
</feature>
<dbReference type="Pfam" id="PF00877">
    <property type="entry name" value="NLPC_P60"/>
    <property type="match status" value="1"/>
</dbReference>
<dbReference type="EMBL" id="CZBO01000001">
    <property type="protein sequence ID" value="CUP72674.1"/>
    <property type="molecule type" value="Genomic_DNA"/>
</dbReference>
<accession>A0A174QHA0</accession>
<keyword evidence="5 8" id="KW-0378">Hydrolase</keyword>
<dbReference type="PANTHER" id="PTHR47359">
    <property type="entry name" value="PEPTIDOGLYCAN DL-ENDOPEPTIDASE CWLO"/>
    <property type="match status" value="1"/>
</dbReference>
<reference evidence="10 11" key="1">
    <citation type="submission" date="2015-09" db="EMBL/GenBank/DDBJ databases">
        <authorList>
            <consortium name="Pathogen Informatics"/>
        </authorList>
    </citation>
    <scope>NUCLEOTIDE SEQUENCE [LARGE SCALE GENOMIC DNA]</scope>
    <source>
        <strain evidence="10 11">2789STDY5834956</strain>
    </source>
</reference>
<dbReference type="Pfam" id="PF00959">
    <property type="entry name" value="Phage_lysozyme"/>
    <property type="match status" value="1"/>
</dbReference>
<dbReference type="SUPFAM" id="SSF54001">
    <property type="entry name" value="Cysteine proteinases"/>
    <property type="match status" value="1"/>
</dbReference>
<keyword evidence="6" id="KW-0788">Thiol protease</keyword>
<evidence type="ECO:0000256" key="8">
    <source>
        <dbReference type="RuleBase" id="RU003788"/>
    </source>
</evidence>
<keyword evidence="2 8" id="KW-0929">Antimicrobial</keyword>
<evidence type="ECO:0000256" key="2">
    <source>
        <dbReference type="ARBA" id="ARBA00022529"/>
    </source>
</evidence>
<dbReference type="CDD" id="cd00737">
    <property type="entry name" value="lyz_endolysin_autolysin"/>
    <property type="match status" value="1"/>
</dbReference>
<sequence length="957" mass="106959">MQYYKAGNSNFTENGDIKLQPSSAILKMELNGICEIEIVHPYDKEGRWKKVKKFGVIKSPVCYIKNEQLFRIYDIKKGMFGLTIKARHIFFDLVKHTILDNRAVNTNGKGALDIIFNGTRFTGHSDIDTYNTAYFVRMNSIQAINGDKDNTFIKRWGGEIFLDNFDIHINKKIGIDHGVKVKYSQNMLDVDLSENTDEIVTRAYPVATDGIMLPEKFVDSPLLNKYPLILENFIDMGDLKLKDKENASEDDDGFETEEELYSAMRERVRKLFDEGLDKPKISGSVEMITLEDTEDYKYFKALVSVSMGDVVTVENLDIEIESKSRCVGIEWDILTKKYNSVTLGELETNYFDSKDVTTNKLDNILNDNGTVNSAMLQGIMNAMDTKFKALRDVAQPQNVRAMFFEDKIKGSKTYGAMCLGSMGFEIASERTPDDRDWIWKTFGSGQGFFADWLVGKLKTVLIENMDGSFSIDLNKPGGASFFNNGQLAMRMENNALKFYNWGKNGYHIGEITALCRNSNPDKPLIGLINDLDSALSIGYTDKKDSATSHSYIEFDKYNVMKSKQIAPIRVWEDVEMYGNTLYNPTLKADSWIPLYIKGKLIASFNGESITLCAPVFNKNGNLIVDPMAPQGGGFDGDDNLRKSVVNSARKLIGKWYVYGGNYPPLGKDSGTDCSGLMQWAYNDNGIKISRTTYTQIKEGTEVSEGNLKPGDLVFPSTEHVFMYSGEKNGKHMCVEAAHTGTQLRERAFTWGSGYRARRIIKDSSHGHSSPGGTAGSKASSNIIYYVKGIEGFAPNYYYDSVGVKTLGYGMTKGELVGVSTPLSEASATHYLTKYFNRDYYSKVLSIVKRKGISNPKQREIDAFSSFAYNLGVGAFEESTLLKKYVAGERGESIHNEFKKWVHGDGQVLPGLVRRREEEWKIFSGSGQVAGYNGRPYIDIIGGSGSVTANGGYGAAPY</sequence>
<comment type="catalytic activity">
    <reaction evidence="8">
        <text>Hydrolysis of (1-&gt;4)-beta-linkages between N-acetylmuramic acid and N-acetyl-D-glucosamine residues in a peptidoglycan and between N-acetyl-D-glucosamine residues in chitodextrins.</text>
        <dbReference type="EC" id="3.2.1.17"/>
    </reaction>
</comment>
<dbReference type="InterPro" id="IPR023346">
    <property type="entry name" value="Lysozyme-like_dom_sf"/>
</dbReference>
<dbReference type="GO" id="GO:0003796">
    <property type="term" value="F:lysozyme activity"/>
    <property type="evidence" value="ECO:0007669"/>
    <property type="project" value="UniProtKB-EC"/>
</dbReference>
<dbReference type="InterPro" id="IPR010572">
    <property type="entry name" value="Tail_dom"/>
</dbReference>
<dbReference type="InterPro" id="IPR033907">
    <property type="entry name" value="Endolysin_autolysin"/>
</dbReference>
<dbReference type="SUPFAM" id="SSF53955">
    <property type="entry name" value="Lysozyme-like"/>
    <property type="match status" value="1"/>
</dbReference>
<dbReference type="RefSeq" id="WP_055206623.1">
    <property type="nucleotide sequence ID" value="NZ_CZBO01000001.1"/>
</dbReference>
<evidence type="ECO:0000256" key="3">
    <source>
        <dbReference type="ARBA" id="ARBA00022638"/>
    </source>
</evidence>
<dbReference type="PROSITE" id="PS51935">
    <property type="entry name" value="NLPC_P60"/>
    <property type="match status" value="1"/>
</dbReference>
<dbReference type="NCBIfam" id="TIGR01665">
    <property type="entry name" value="put_anti_recept"/>
    <property type="match status" value="1"/>
</dbReference>
<dbReference type="Gene3D" id="3.90.1720.10">
    <property type="entry name" value="endopeptidase domain like (from Nostoc punctiforme)"/>
    <property type="match status" value="1"/>
</dbReference>
<evidence type="ECO:0000256" key="6">
    <source>
        <dbReference type="ARBA" id="ARBA00022807"/>
    </source>
</evidence>
<dbReference type="Proteomes" id="UP000095563">
    <property type="component" value="Unassembled WGS sequence"/>
</dbReference>
<dbReference type="GO" id="GO:0042742">
    <property type="term" value="P:defense response to bacterium"/>
    <property type="evidence" value="ECO:0007669"/>
    <property type="project" value="UniProtKB-KW"/>
</dbReference>
<dbReference type="GO" id="GO:0009253">
    <property type="term" value="P:peptidoglycan catabolic process"/>
    <property type="evidence" value="ECO:0007669"/>
    <property type="project" value="InterPro"/>
</dbReference>
<keyword evidence="7" id="KW-1035">Host cytoplasm</keyword>
<evidence type="ECO:0000313" key="11">
    <source>
        <dbReference type="Proteomes" id="UP000095563"/>
    </source>
</evidence>
<dbReference type="InterPro" id="IPR038765">
    <property type="entry name" value="Papain-like_cys_pep_sf"/>
</dbReference>
<evidence type="ECO:0000259" key="9">
    <source>
        <dbReference type="PROSITE" id="PS51935"/>
    </source>
</evidence>
<protein>
    <recommendedName>
        <fullName evidence="8">Lysozyme</fullName>
        <ecNumber evidence="8">3.2.1.17</ecNumber>
    </recommendedName>
</protein>
<name>A0A174QHA0_9CLOT</name>
<dbReference type="Gene3D" id="1.10.530.40">
    <property type="match status" value="1"/>
</dbReference>
<evidence type="ECO:0000256" key="7">
    <source>
        <dbReference type="ARBA" id="ARBA00023200"/>
    </source>
</evidence>
<evidence type="ECO:0000313" key="10">
    <source>
        <dbReference type="EMBL" id="CUP72674.1"/>
    </source>
</evidence>
<dbReference type="InterPro" id="IPR007119">
    <property type="entry name" value="Phage_tail_spike_N"/>
</dbReference>
<dbReference type="GO" id="GO:0008234">
    <property type="term" value="F:cysteine-type peptidase activity"/>
    <property type="evidence" value="ECO:0007669"/>
    <property type="project" value="UniProtKB-KW"/>
</dbReference>
<dbReference type="AlphaFoldDB" id="A0A174QHA0"/>
<dbReference type="Pfam" id="PF06605">
    <property type="entry name" value="Prophage_tail"/>
    <property type="match status" value="1"/>
</dbReference>
<keyword evidence="3 8" id="KW-0081">Bacteriolytic enzyme</keyword>
<gene>
    <name evidence="10" type="ORF">ERS852568_00566</name>
</gene>
<dbReference type="PANTHER" id="PTHR47359:SF3">
    <property type="entry name" value="NLP_P60 DOMAIN-CONTAINING PROTEIN-RELATED"/>
    <property type="match status" value="1"/>
</dbReference>
<dbReference type="EC" id="3.2.1.17" evidence="8"/>
<dbReference type="InterPro" id="IPR000064">
    <property type="entry name" value="NLP_P60_dom"/>
</dbReference>
<dbReference type="InterPro" id="IPR002196">
    <property type="entry name" value="Glyco_hydro_24"/>
</dbReference>
<dbReference type="GO" id="GO:0016998">
    <property type="term" value="P:cell wall macromolecule catabolic process"/>
    <property type="evidence" value="ECO:0007669"/>
    <property type="project" value="InterPro"/>
</dbReference>
<comment type="similarity">
    <text evidence="1">Belongs to the peptidase C40 family.</text>
</comment>
<dbReference type="InterPro" id="IPR051794">
    <property type="entry name" value="PG_Endopeptidase_C40"/>
</dbReference>
<proteinExistence type="inferred from homology"/>
<dbReference type="GO" id="GO:0031640">
    <property type="term" value="P:killing of cells of another organism"/>
    <property type="evidence" value="ECO:0007669"/>
    <property type="project" value="UniProtKB-KW"/>
</dbReference>
<evidence type="ECO:0000256" key="5">
    <source>
        <dbReference type="ARBA" id="ARBA00022801"/>
    </source>
</evidence>
<dbReference type="GO" id="GO:0006508">
    <property type="term" value="P:proteolysis"/>
    <property type="evidence" value="ECO:0007669"/>
    <property type="project" value="UniProtKB-KW"/>
</dbReference>